<reference evidence="1" key="1">
    <citation type="submission" date="2020-06" db="EMBL/GenBank/DDBJ databases">
        <title>Characterization of fructooligosaccharide metabolism and fructooligosaccharide-degrading enzymes in human commensal butyrate producers.</title>
        <authorList>
            <person name="Tanno H."/>
            <person name="Fujii T."/>
            <person name="Hirano K."/>
            <person name="Maeno S."/>
            <person name="Tonozuka T."/>
            <person name="Sakamoto M."/>
            <person name="Ohkuma M."/>
            <person name="Tochio T."/>
            <person name="Endo A."/>
        </authorList>
    </citation>
    <scope>NUCLEOTIDE SEQUENCE</scope>
    <source>
        <strain evidence="1">JCM 17466</strain>
    </source>
</reference>
<sequence>MEKRQYKELDTVFTESVLSVFTLWRRNFALFLKVTDGLRIHAFTKK</sequence>
<evidence type="ECO:0000313" key="2">
    <source>
        <dbReference type="Proteomes" id="UP000613208"/>
    </source>
</evidence>
<evidence type="ECO:0000313" key="1">
    <source>
        <dbReference type="EMBL" id="GFO86200.1"/>
    </source>
</evidence>
<dbReference type="EMBL" id="BLYI01000062">
    <property type="protein sequence ID" value="GFO86200.1"/>
    <property type="molecule type" value="Genomic_DNA"/>
</dbReference>
<comment type="caution">
    <text evidence="1">The sequence shown here is derived from an EMBL/GenBank/DDBJ whole genome shotgun (WGS) entry which is preliminary data.</text>
</comment>
<dbReference type="AlphaFoldDB" id="A0A916VDU7"/>
<dbReference type="Proteomes" id="UP000613208">
    <property type="component" value="Unassembled WGS sequence"/>
</dbReference>
<organism evidence="1 2">
    <name type="scientific">Anaerostipes butyraticus</name>
    <dbReference type="NCBI Taxonomy" id="645466"/>
    <lineage>
        <taxon>Bacteria</taxon>
        <taxon>Bacillati</taxon>
        <taxon>Bacillota</taxon>
        <taxon>Clostridia</taxon>
        <taxon>Lachnospirales</taxon>
        <taxon>Lachnospiraceae</taxon>
        <taxon>Anaerostipes</taxon>
    </lineage>
</organism>
<proteinExistence type="predicted"/>
<gene>
    <name evidence="1" type="ORF">ANBU17_25470</name>
</gene>
<keyword evidence="2" id="KW-1185">Reference proteome</keyword>
<protein>
    <submittedName>
        <fullName evidence="1">Uncharacterized protein</fullName>
    </submittedName>
</protein>
<name>A0A916VDU7_9FIRM</name>
<accession>A0A916VDU7</accession>